<proteinExistence type="predicted"/>
<dbReference type="AlphaFoldDB" id="W4J0T2"/>
<protein>
    <recommendedName>
        <fullName evidence="4">tRNA-guanine(15) transglycosylase-like domain-containing protein</fullName>
    </recommendedName>
</protein>
<dbReference type="OMA" id="SHRWYIR"/>
<reference evidence="5 6" key="1">
    <citation type="submission" date="2013-02" db="EMBL/GenBank/DDBJ databases">
        <title>The Genome Annotation of Plasmodium falciparum Palo Alto/Uganda.</title>
        <authorList>
            <consortium name="The Broad Institute Genome Sequencing Platform"/>
            <consortium name="The Broad Institute Genome Sequencing Center for Infectious Disease"/>
            <person name="Neafsey D."/>
            <person name="Hoffman S."/>
            <person name="Volkman S."/>
            <person name="Rosenthal P."/>
            <person name="Walker B."/>
            <person name="Young S.K."/>
            <person name="Zeng Q."/>
            <person name="Gargeya S."/>
            <person name="Fitzgerald M."/>
            <person name="Haas B."/>
            <person name="Abouelleil A."/>
            <person name="Allen A.W."/>
            <person name="Alvarado L."/>
            <person name="Arachchi H.M."/>
            <person name="Berlin A.M."/>
            <person name="Chapman S.B."/>
            <person name="Gainer-Dewar J."/>
            <person name="Goldberg J."/>
            <person name="Griggs A."/>
            <person name="Gujja S."/>
            <person name="Hansen M."/>
            <person name="Howarth C."/>
            <person name="Imamovic A."/>
            <person name="Ireland A."/>
            <person name="Larimer J."/>
            <person name="McCowan C."/>
            <person name="Murphy C."/>
            <person name="Pearson M."/>
            <person name="Poon T.W."/>
            <person name="Priest M."/>
            <person name="Roberts A."/>
            <person name="Saif S."/>
            <person name="Shea T."/>
            <person name="Sisk P."/>
            <person name="Sykes S."/>
            <person name="Wortman J."/>
            <person name="Nusbaum C."/>
            <person name="Birren B."/>
        </authorList>
    </citation>
    <scope>NUCLEOTIDE SEQUENCE [LARGE SCALE GENOMIC DNA]</scope>
    <source>
        <strain evidence="5 6">Palo Alto/Uganda</strain>
    </source>
</reference>
<dbReference type="SUPFAM" id="SSF51713">
    <property type="entry name" value="tRNA-guanine transglycosylase"/>
    <property type="match status" value="1"/>
</dbReference>
<dbReference type="InterPro" id="IPR050076">
    <property type="entry name" value="ArchSynthase1/Queuine_TRR"/>
</dbReference>
<evidence type="ECO:0000259" key="4">
    <source>
        <dbReference type="Pfam" id="PF01702"/>
    </source>
</evidence>
<accession>W4J0T2</accession>
<keyword evidence="3" id="KW-0472">Membrane</keyword>
<dbReference type="EMBL" id="KI927330">
    <property type="protein sequence ID" value="ETW55820.1"/>
    <property type="molecule type" value="Genomic_DNA"/>
</dbReference>
<gene>
    <name evidence="5" type="ORF">PFUGPA_02155</name>
</gene>
<evidence type="ECO:0000313" key="6">
    <source>
        <dbReference type="Proteomes" id="UP000019103"/>
    </source>
</evidence>
<dbReference type="NCBIfam" id="TIGR00449">
    <property type="entry name" value="tgt_general"/>
    <property type="match status" value="2"/>
</dbReference>
<evidence type="ECO:0000256" key="2">
    <source>
        <dbReference type="SAM" id="MobiDB-lite"/>
    </source>
</evidence>
<feature type="region of interest" description="Disordered" evidence="2">
    <location>
        <begin position="352"/>
        <end position="375"/>
    </location>
</feature>
<feature type="domain" description="tRNA-guanine(15) transglycosylase-like" evidence="4">
    <location>
        <begin position="332"/>
        <end position="701"/>
    </location>
</feature>
<evidence type="ECO:0000256" key="1">
    <source>
        <dbReference type="ARBA" id="ARBA00022694"/>
    </source>
</evidence>
<dbReference type="PANTHER" id="PTHR46499:SF1">
    <property type="entry name" value="QUEUINE TRNA-RIBOSYLTRANSFERASE"/>
    <property type="match status" value="1"/>
</dbReference>
<dbReference type="PANTHER" id="PTHR46499">
    <property type="entry name" value="QUEUINE TRNA-RIBOSYLTRANSFERASE"/>
    <property type="match status" value="1"/>
</dbReference>
<keyword evidence="3" id="KW-0812">Transmembrane</keyword>
<dbReference type="GO" id="GO:0002099">
    <property type="term" value="P:tRNA wobble guanine modification"/>
    <property type="evidence" value="ECO:0007669"/>
    <property type="project" value="TreeGrafter"/>
</dbReference>
<evidence type="ECO:0000313" key="5">
    <source>
        <dbReference type="EMBL" id="ETW55820.1"/>
    </source>
</evidence>
<keyword evidence="3" id="KW-1133">Transmembrane helix</keyword>
<keyword evidence="1" id="KW-0819">tRNA processing</keyword>
<dbReference type="Gene3D" id="3.20.20.105">
    <property type="entry name" value="Queuine tRNA-ribosyltransferase-like"/>
    <property type="match status" value="1"/>
</dbReference>
<name>W4J0T2_PLAFP</name>
<dbReference type="InterPro" id="IPR036511">
    <property type="entry name" value="TGT-like_sf"/>
</dbReference>
<feature type="transmembrane region" description="Helical" evidence="3">
    <location>
        <begin position="69"/>
        <end position="87"/>
    </location>
</feature>
<reference evidence="5 6" key="2">
    <citation type="submission" date="2013-02" db="EMBL/GenBank/DDBJ databases">
        <title>The Genome Sequence of Plasmodium falciparum Palo Alto/Uganda.</title>
        <authorList>
            <consortium name="The Broad Institute Genome Sequencing Platform"/>
            <consortium name="The Broad Institute Genome Sequencing Center for Infectious Disease"/>
            <person name="Neafsey D."/>
            <person name="Cheeseman I."/>
            <person name="Volkman S."/>
            <person name="Adams J."/>
            <person name="Walker B."/>
            <person name="Young S.K."/>
            <person name="Zeng Q."/>
            <person name="Gargeya S."/>
            <person name="Fitzgerald M."/>
            <person name="Haas B."/>
            <person name="Abouelleil A."/>
            <person name="Alvarado L."/>
            <person name="Arachchi H.M."/>
            <person name="Berlin A.M."/>
            <person name="Chapman S.B."/>
            <person name="Dewar J."/>
            <person name="Goldberg J."/>
            <person name="Griggs A."/>
            <person name="Gujja S."/>
            <person name="Hansen M."/>
            <person name="Howarth C."/>
            <person name="Imamovic A."/>
            <person name="Larimer J."/>
            <person name="McCowan C."/>
            <person name="Murphy C."/>
            <person name="Neiman D."/>
            <person name="Pearson M."/>
            <person name="Priest M."/>
            <person name="Roberts A."/>
            <person name="Saif S."/>
            <person name="Shea T."/>
            <person name="Sisk P."/>
            <person name="Sykes S."/>
            <person name="Wortman J."/>
            <person name="Nusbaum C."/>
            <person name="Birren B."/>
        </authorList>
    </citation>
    <scope>NUCLEOTIDE SEQUENCE [LARGE SCALE GENOMIC DNA]</scope>
    <source>
        <strain evidence="5 6">Palo Alto/Uganda</strain>
    </source>
</reference>
<dbReference type="OrthoDB" id="10249838at2759"/>
<dbReference type="Pfam" id="PF01702">
    <property type="entry name" value="TGT"/>
    <property type="match status" value="2"/>
</dbReference>
<dbReference type="InterPro" id="IPR002616">
    <property type="entry name" value="tRNA_ribo_trans-like"/>
</dbReference>
<organism evidence="5 6">
    <name type="scientific">Plasmodium falciparum (isolate Palo Alto / Uganda)</name>
    <dbReference type="NCBI Taxonomy" id="57270"/>
    <lineage>
        <taxon>Eukaryota</taxon>
        <taxon>Sar</taxon>
        <taxon>Alveolata</taxon>
        <taxon>Apicomplexa</taxon>
        <taxon>Aconoidasida</taxon>
        <taxon>Haemosporida</taxon>
        <taxon>Plasmodiidae</taxon>
        <taxon>Plasmodium</taxon>
        <taxon>Plasmodium (Laverania)</taxon>
    </lineage>
</organism>
<evidence type="ECO:0000256" key="3">
    <source>
        <dbReference type="SAM" id="Phobius"/>
    </source>
</evidence>
<sequence>MINKNPYSEKKNDISDKLNYKNINDVSIHELNCLKNNRAVYLKRGNMFFISSKEEALEKKKNYMIKLKLQIFFVYIILNILIVLVISKNVVYNEKKLKNKNCMLPNRRHKNDLLKRQVKNRKVILFNDHNIELINLKRKYNKRTKYKNLDAFITNLKVTHVVNHNKSIITYVKKKKLLFSNKIYNHFNYPGFDFSVLKENNNEQDKSRIGIIKTPRGDIETPNFLFCATKGCMKSTPIDFIKKCNTQVILSNTFHLLIQPKPHIIFQLGGLHKFMNWNSPILTDSGGYQIFSMSFGSVSNEIKRKCAGTPQITKMSIKNKKKDNLNNEEDQVNNNFINNNCENNMYNKKGKCLSNNNNSNNNNNNNNNNSEKSVTDTNNLNKQIILKLNEKGAEYKSYYDGSIDLLSPESSIQSQYLLGSDFILVLDECTPYHVDKIYTEKSMHRSHRWYVRCLAEFYKSQNMKNYHEYLNDIYNKKYKTNDKWIKRDKNNQAIYGIIQGGIYPDLRLKSCDFVYNLPFFGLCIGGCLGKDKDMMYAVIKQTMDIIHDIKKKKEKNTYKEKPIHLLGIGQIKDIIYGVKQGIDTFDCVIPSRLARHGYFLSKIKTIETIEKKLKRKLQNEYIKIKLSIFQSDNQPLEEDCACYTCQHYSRAYLHHLYKINDNLLGTLLTIHNVYYMNHLMQDIRNSIKEGNINQIEQKYIKK</sequence>
<feature type="domain" description="tRNA-guanine(15) transglycosylase-like" evidence="4">
    <location>
        <begin position="206"/>
        <end position="294"/>
    </location>
</feature>
<dbReference type="GO" id="GO:0005737">
    <property type="term" value="C:cytoplasm"/>
    <property type="evidence" value="ECO:0007669"/>
    <property type="project" value="TreeGrafter"/>
</dbReference>
<dbReference type="Proteomes" id="UP000019103">
    <property type="component" value="Unassembled WGS sequence"/>
</dbReference>
<feature type="compositionally biased region" description="Low complexity" evidence="2">
    <location>
        <begin position="354"/>
        <end position="370"/>
    </location>
</feature>